<protein>
    <recommendedName>
        <fullName evidence="1">AB hydrolase-1 domain-containing protein</fullName>
    </recommendedName>
</protein>
<dbReference type="EMBL" id="CP087164">
    <property type="protein sequence ID" value="UGS37104.1"/>
    <property type="molecule type" value="Genomic_DNA"/>
</dbReference>
<dbReference type="InterPro" id="IPR052897">
    <property type="entry name" value="Sec-Metab_Biosynth_Hydrolase"/>
</dbReference>
<dbReference type="Proteomes" id="UP001162834">
    <property type="component" value="Chromosome"/>
</dbReference>
<evidence type="ECO:0000259" key="1">
    <source>
        <dbReference type="Pfam" id="PF12697"/>
    </source>
</evidence>
<accession>A0A9E6XZ17</accession>
<reference evidence="2" key="1">
    <citation type="journal article" date="2022" name="Int. J. Syst. Evol. Microbiol.">
        <title>Pseudomonas aegrilactucae sp. nov. and Pseudomonas morbosilactucae sp. nov., pathogens causing bacterial rot of lettuce in Japan.</title>
        <authorList>
            <person name="Sawada H."/>
            <person name="Fujikawa T."/>
            <person name="Satou M."/>
        </authorList>
    </citation>
    <scope>NUCLEOTIDE SEQUENCE</scope>
    <source>
        <strain evidence="2">0166_1</strain>
    </source>
</reference>
<feature type="domain" description="AB hydrolase-1" evidence="1">
    <location>
        <begin position="8"/>
        <end position="223"/>
    </location>
</feature>
<organism evidence="2 3">
    <name type="scientific">Capillimicrobium parvum</name>
    <dbReference type="NCBI Taxonomy" id="2884022"/>
    <lineage>
        <taxon>Bacteria</taxon>
        <taxon>Bacillati</taxon>
        <taxon>Actinomycetota</taxon>
        <taxon>Thermoleophilia</taxon>
        <taxon>Solirubrobacterales</taxon>
        <taxon>Capillimicrobiaceae</taxon>
        <taxon>Capillimicrobium</taxon>
    </lineage>
</organism>
<sequence length="230" mass="24472">MAQDDPTVLLVHGAWHGPWAWAEVASRLAAEGIGVRTVDLPSVGPDADSLGDLHDDADAVRATLAEIDGPVVLVAHSYGGAVASEGAAGAENVSHIVYLTAFMLDEGESLYGLVGGEPPDWWSFTDDHRALIAFRPEEIFYNDMDAGAAETAAAALQLQRFDAIAQELRAAAWRQTPSTYVICDQDNAIPVPAQEMLSQRAGTIHRLDAGHSPMLSQPDAVVEIIRGVLP</sequence>
<evidence type="ECO:0000313" key="3">
    <source>
        <dbReference type="Proteomes" id="UP001162834"/>
    </source>
</evidence>
<name>A0A9E6XZ17_9ACTN</name>
<proteinExistence type="predicted"/>
<dbReference type="PANTHER" id="PTHR37017">
    <property type="entry name" value="AB HYDROLASE-1 DOMAIN-CONTAINING PROTEIN-RELATED"/>
    <property type="match status" value="1"/>
</dbReference>
<dbReference type="Gene3D" id="3.40.50.1820">
    <property type="entry name" value="alpha/beta hydrolase"/>
    <property type="match status" value="1"/>
</dbReference>
<dbReference type="SUPFAM" id="SSF53474">
    <property type="entry name" value="alpha/beta-Hydrolases"/>
    <property type="match status" value="1"/>
</dbReference>
<dbReference type="RefSeq" id="WP_259311167.1">
    <property type="nucleotide sequence ID" value="NZ_CP087164.1"/>
</dbReference>
<dbReference type="AlphaFoldDB" id="A0A9E6XZ17"/>
<gene>
    <name evidence="2" type="ORF">DSM104329_03518</name>
</gene>
<dbReference type="GO" id="GO:0003824">
    <property type="term" value="F:catalytic activity"/>
    <property type="evidence" value="ECO:0007669"/>
    <property type="project" value="UniProtKB-ARBA"/>
</dbReference>
<dbReference type="InterPro" id="IPR000073">
    <property type="entry name" value="AB_hydrolase_1"/>
</dbReference>
<dbReference type="PANTHER" id="PTHR37017:SF11">
    <property type="entry name" value="ESTERASE_LIPASE_THIOESTERASE DOMAIN-CONTAINING PROTEIN"/>
    <property type="match status" value="1"/>
</dbReference>
<dbReference type="KEGG" id="sbae:DSM104329_03518"/>
<keyword evidence="3" id="KW-1185">Reference proteome</keyword>
<evidence type="ECO:0000313" key="2">
    <source>
        <dbReference type="EMBL" id="UGS37104.1"/>
    </source>
</evidence>
<dbReference type="InterPro" id="IPR029058">
    <property type="entry name" value="AB_hydrolase_fold"/>
</dbReference>
<dbReference type="Pfam" id="PF12697">
    <property type="entry name" value="Abhydrolase_6"/>
    <property type="match status" value="1"/>
</dbReference>